<protein>
    <submittedName>
        <fullName evidence="2">Uncharacterized protein</fullName>
    </submittedName>
</protein>
<sequence length="111" mass="12167">MSGGFSPGALPGAGVQGHHHDNYADANEHAGQSGPETLIHQMPEFDLHQGKDEAYDDQRKNYSYNLHGTTNEQRERCQKRDPRRLSSSSSEATMHAPRVFLAAQSLGLPPA</sequence>
<gene>
    <name evidence="2" type="ORF">HAP48_040705</name>
    <name evidence="3" type="ORF">WDK88_04930</name>
</gene>
<keyword evidence="4" id="KW-1185">Reference proteome</keyword>
<dbReference type="Proteomes" id="UP001432046">
    <property type="component" value="Chromosome"/>
</dbReference>
<name>A0A973W829_9BRAD</name>
<evidence type="ECO:0000313" key="4">
    <source>
        <dbReference type="Proteomes" id="UP001432046"/>
    </source>
</evidence>
<organism evidence="2">
    <name type="scientific">Bradyrhizobium septentrionale</name>
    <dbReference type="NCBI Taxonomy" id="1404411"/>
    <lineage>
        <taxon>Bacteria</taxon>
        <taxon>Pseudomonadati</taxon>
        <taxon>Pseudomonadota</taxon>
        <taxon>Alphaproteobacteria</taxon>
        <taxon>Hyphomicrobiales</taxon>
        <taxon>Nitrobacteraceae</taxon>
        <taxon>Bradyrhizobium</taxon>
    </lineage>
</organism>
<reference evidence="2" key="1">
    <citation type="submission" date="2020-06" db="EMBL/GenBank/DDBJ databases">
        <title>Whole Genome Sequence of Bradyrhizobium sp. Strain 1S1.</title>
        <authorList>
            <person name="Bromfield E.S.P."/>
            <person name="Cloutier S."/>
        </authorList>
    </citation>
    <scope>NUCLEOTIDE SEQUENCE [LARGE SCALE GENOMIC DNA]</scope>
    <source>
        <strain evidence="2">1S1</strain>
    </source>
</reference>
<dbReference type="EMBL" id="JAAOLE020000001">
    <property type="protein sequence ID" value="NVI49066.1"/>
    <property type="molecule type" value="Genomic_DNA"/>
</dbReference>
<feature type="compositionally biased region" description="Basic and acidic residues" evidence="1">
    <location>
        <begin position="72"/>
        <end position="84"/>
    </location>
</feature>
<proteinExistence type="predicted"/>
<feature type="compositionally biased region" description="Basic and acidic residues" evidence="1">
    <location>
        <begin position="43"/>
        <end position="60"/>
    </location>
</feature>
<evidence type="ECO:0000256" key="1">
    <source>
        <dbReference type="SAM" id="MobiDB-lite"/>
    </source>
</evidence>
<dbReference type="EMBL" id="CP147711">
    <property type="protein sequence ID" value="WXC80993.1"/>
    <property type="molecule type" value="Genomic_DNA"/>
</dbReference>
<evidence type="ECO:0000313" key="3">
    <source>
        <dbReference type="EMBL" id="WXC80993.1"/>
    </source>
</evidence>
<feature type="compositionally biased region" description="Basic and acidic residues" evidence="1">
    <location>
        <begin position="18"/>
        <end position="28"/>
    </location>
</feature>
<reference evidence="3" key="3">
    <citation type="submission" date="2024-03" db="EMBL/GenBank/DDBJ databases">
        <authorList>
            <person name="Bromfield E.S.P."/>
            <person name="Cloutier S."/>
        </authorList>
    </citation>
    <scope>NUCLEOTIDE SEQUENCE</scope>
    <source>
        <strain evidence="3">5S5</strain>
    </source>
</reference>
<dbReference type="AlphaFoldDB" id="A0A973W829"/>
<dbReference type="RefSeq" id="WP_166213906.1">
    <property type="nucleotide sequence ID" value="NZ_CP088285.1"/>
</dbReference>
<feature type="compositionally biased region" description="Polar residues" evidence="1">
    <location>
        <begin position="61"/>
        <end position="71"/>
    </location>
</feature>
<evidence type="ECO:0000313" key="2">
    <source>
        <dbReference type="EMBL" id="NVI49066.1"/>
    </source>
</evidence>
<reference evidence="3" key="2">
    <citation type="journal article" date="2021" name="Int. J. Syst. Evol. Microbiol.">
        <title>Bradyrhizobium septentrionale sp. nov. (sv. septentrionale) and Bradyrhizobium quebecense sp. nov. (sv. septentrionale) associated with legumes native to Canada possess rearranged symbiosis genes and numerous insertion sequences.</title>
        <authorList>
            <person name="Bromfield E.S.P."/>
            <person name="Cloutier S."/>
        </authorList>
    </citation>
    <scope>NUCLEOTIDE SEQUENCE</scope>
    <source>
        <strain evidence="3">5S5</strain>
    </source>
</reference>
<feature type="region of interest" description="Disordered" evidence="1">
    <location>
        <begin position="1"/>
        <end position="98"/>
    </location>
</feature>
<accession>A0A973W829</accession>